<dbReference type="PANTHER" id="PTHR46310">
    <property type="entry name" value="AMIDASE 1"/>
    <property type="match status" value="1"/>
</dbReference>
<protein>
    <submittedName>
        <fullName evidence="4">Amidase</fullName>
        <ecNumber evidence="4">3.5.1.4</ecNumber>
    </submittedName>
</protein>
<gene>
    <name evidence="4" type="ORF">I7412_24780</name>
</gene>
<dbReference type="PROSITE" id="PS00571">
    <property type="entry name" value="AMIDASES"/>
    <property type="match status" value="1"/>
</dbReference>
<dbReference type="GO" id="GO:0004040">
    <property type="term" value="F:amidase activity"/>
    <property type="evidence" value="ECO:0007669"/>
    <property type="project" value="UniProtKB-EC"/>
</dbReference>
<feature type="compositionally biased region" description="Low complexity" evidence="1">
    <location>
        <begin position="170"/>
        <end position="190"/>
    </location>
</feature>
<evidence type="ECO:0000313" key="5">
    <source>
        <dbReference type="Proteomes" id="UP000604475"/>
    </source>
</evidence>
<dbReference type="Proteomes" id="UP000604475">
    <property type="component" value="Unassembled WGS sequence"/>
</dbReference>
<proteinExistence type="predicted"/>
<dbReference type="InterPro" id="IPR023631">
    <property type="entry name" value="Amidase_dom"/>
</dbReference>
<organism evidence="4 5">
    <name type="scientific">Frankia nepalensis</name>
    <dbReference type="NCBI Taxonomy" id="1836974"/>
    <lineage>
        <taxon>Bacteria</taxon>
        <taxon>Bacillati</taxon>
        <taxon>Actinomycetota</taxon>
        <taxon>Actinomycetes</taxon>
        <taxon>Frankiales</taxon>
        <taxon>Frankiaceae</taxon>
        <taxon>Frankia</taxon>
    </lineage>
</organism>
<dbReference type="InterPro" id="IPR032710">
    <property type="entry name" value="NTF2-like_dom_sf"/>
</dbReference>
<dbReference type="EMBL" id="JAEACQ010000246">
    <property type="protein sequence ID" value="MBL7630316.1"/>
    <property type="molecule type" value="Genomic_DNA"/>
</dbReference>
<sequence>MPCDVRYHAVGQSHRPGAAAPAGDPAWRAGLEAAFWRYERALLDNDLDVLDELFLDDPATLRADGAGVLVGHAEISLFRRARGGGPGLPGPRAVERLHVQVHGPACVVLVAEVVRADGGRGLQTQLWVAADGPGSGGDATGDDAAGNDAAGRPRWRVAAAHVSGSPARQEAPAGSAPADPPSEAARAVWRARADRDDEPLVAGAPAGPLRGLSVAVKDLFAVRGYPTGAGNPTWLAQARPEPDHAPAVAALLAAGADVAGIAQTDELAYSLSGTNVHYGTPPNPTAPGVVPGGSSSGPASAVALGLADVGLGTDTGGSVRVPASYCALFGIRPSHGAVSTAGVVPLAPSFDTVGWLARDAATLARVGAVLLPPADRAAPAPAELLLADDLTTLAEPEVAAALTAAVPGLAASVGLPVRRVPAVAGGRLGAWLTAFRHCQGHEAHLSHGSWVAAHPGALGPGVAARFAAAAAVTAEQVAAARATRAQARAALAAALGGGAVLVAPASSSPAPPVDLAVDVKDRVRAATLTLTCAAGLAGLPVVVLPLLRVRDRPVGVALVGAAGTDRALLTLATRACPAAY</sequence>
<dbReference type="RefSeq" id="WP_203000301.1">
    <property type="nucleotide sequence ID" value="NZ_JADWYU010000200.1"/>
</dbReference>
<dbReference type="InterPro" id="IPR024507">
    <property type="entry name" value="AtzH-like"/>
</dbReference>
<name>A0A937UTR5_9ACTN</name>
<dbReference type="Pfam" id="PF11533">
    <property type="entry name" value="AtzH-like"/>
    <property type="match status" value="1"/>
</dbReference>
<keyword evidence="4" id="KW-0378">Hydrolase</keyword>
<dbReference type="Gene3D" id="3.10.450.50">
    <property type="match status" value="1"/>
</dbReference>
<feature type="domain" description="Amidase" evidence="3">
    <location>
        <begin position="191"/>
        <end position="369"/>
    </location>
</feature>
<feature type="region of interest" description="Disordered" evidence="1">
    <location>
        <begin position="159"/>
        <end position="191"/>
    </location>
</feature>
<comment type="caution">
    <text evidence="4">The sequence shown here is derived from an EMBL/GenBank/DDBJ whole genome shotgun (WGS) entry which is preliminary data.</text>
</comment>
<dbReference type="SUPFAM" id="SSF75304">
    <property type="entry name" value="Amidase signature (AS) enzymes"/>
    <property type="match status" value="1"/>
</dbReference>
<keyword evidence="5" id="KW-1185">Reference proteome</keyword>
<keyword evidence="2" id="KW-0812">Transmembrane</keyword>
<dbReference type="PANTHER" id="PTHR46310:SF7">
    <property type="entry name" value="AMIDASE 1"/>
    <property type="match status" value="1"/>
</dbReference>
<dbReference type="InterPro" id="IPR036928">
    <property type="entry name" value="AS_sf"/>
</dbReference>
<dbReference type="AlphaFoldDB" id="A0A937UTR5"/>
<evidence type="ECO:0000256" key="1">
    <source>
        <dbReference type="SAM" id="MobiDB-lite"/>
    </source>
</evidence>
<keyword evidence="2" id="KW-1133">Transmembrane helix</keyword>
<evidence type="ECO:0000313" key="4">
    <source>
        <dbReference type="EMBL" id="MBL7630316.1"/>
    </source>
</evidence>
<dbReference type="Gene3D" id="3.90.1300.10">
    <property type="entry name" value="Amidase signature (AS) domain"/>
    <property type="match status" value="1"/>
</dbReference>
<keyword evidence="2" id="KW-0472">Membrane</keyword>
<dbReference type="Pfam" id="PF01425">
    <property type="entry name" value="Amidase"/>
    <property type="match status" value="1"/>
</dbReference>
<feature type="transmembrane region" description="Helical" evidence="2">
    <location>
        <begin position="526"/>
        <end position="547"/>
    </location>
</feature>
<reference evidence="4" key="1">
    <citation type="submission" date="2020-12" db="EMBL/GenBank/DDBJ databases">
        <title>Genomic characterization of non-nitrogen-fixing Frankia strains.</title>
        <authorList>
            <person name="Carlos-Shanley C."/>
            <person name="Guerra T."/>
            <person name="Hahn D."/>
        </authorList>
    </citation>
    <scope>NUCLEOTIDE SEQUENCE</scope>
    <source>
        <strain evidence="4">CN6</strain>
    </source>
</reference>
<dbReference type="InterPro" id="IPR020556">
    <property type="entry name" value="Amidase_CS"/>
</dbReference>
<evidence type="ECO:0000259" key="3">
    <source>
        <dbReference type="Pfam" id="PF01425"/>
    </source>
</evidence>
<dbReference type="NCBIfam" id="NF006169">
    <property type="entry name" value="PRK08310.1"/>
    <property type="match status" value="1"/>
</dbReference>
<evidence type="ECO:0000256" key="2">
    <source>
        <dbReference type="SAM" id="Phobius"/>
    </source>
</evidence>
<dbReference type="SUPFAM" id="SSF54427">
    <property type="entry name" value="NTF2-like"/>
    <property type="match status" value="1"/>
</dbReference>
<dbReference type="EC" id="3.5.1.4" evidence="4"/>
<accession>A0A937UTR5</accession>